<keyword evidence="1" id="KW-0812">Transmembrane</keyword>
<feature type="transmembrane region" description="Helical" evidence="1">
    <location>
        <begin position="162"/>
        <end position="182"/>
    </location>
</feature>
<proteinExistence type="predicted"/>
<keyword evidence="1" id="KW-0472">Membrane</keyword>
<evidence type="ECO:0000313" key="2">
    <source>
        <dbReference type="EMBL" id="PRW45518.1"/>
    </source>
</evidence>
<evidence type="ECO:0000256" key="1">
    <source>
        <dbReference type="SAM" id="Phobius"/>
    </source>
</evidence>
<feature type="transmembrane region" description="Helical" evidence="1">
    <location>
        <begin position="12"/>
        <end position="33"/>
    </location>
</feature>
<dbReference type="STRING" id="3076.A0A2P6TMF6"/>
<dbReference type="Proteomes" id="UP000239899">
    <property type="component" value="Unassembled WGS sequence"/>
</dbReference>
<name>A0A2P6TMF6_CHLSO</name>
<dbReference type="AlphaFoldDB" id="A0A2P6TMF6"/>
<reference evidence="2 3" key="1">
    <citation type="journal article" date="2018" name="Plant J.">
        <title>Genome sequences of Chlorella sorokiniana UTEX 1602 and Micractinium conductrix SAG 241.80: implications to maltose excretion by a green alga.</title>
        <authorList>
            <person name="Arriola M.B."/>
            <person name="Velmurugan N."/>
            <person name="Zhang Y."/>
            <person name="Plunkett M.H."/>
            <person name="Hondzo H."/>
            <person name="Barney B.M."/>
        </authorList>
    </citation>
    <scope>NUCLEOTIDE SEQUENCE [LARGE SCALE GENOMIC DNA]</scope>
    <source>
        <strain evidence="3">UTEX 1602</strain>
    </source>
</reference>
<feature type="transmembrane region" description="Helical" evidence="1">
    <location>
        <begin position="72"/>
        <end position="91"/>
    </location>
</feature>
<dbReference type="EMBL" id="LHPG02000011">
    <property type="protein sequence ID" value="PRW45518.1"/>
    <property type="molecule type" value="Genomic_DNA"/>
</dbReference>
<evidence type="ECO:0000313" key="3">
    <source>
        <dbReference type="Proteomes" id="UP000239899"/>
    </source>
</evidence>
<gene>
    <name evidence="2" type="ORF">C2E21_6088</name>
</gene>
<organism evidence="2 3">
    <name type="scientific">Chlorella sorokiniana</name>
    <name type="common">Freshwater green alga</name>
    <dbReference type="NCBI Taxonomy" id="3076"/>
    <lineage>
        <taxon>Eukaryota</taxon>
        <taxon>Viridiplantae</taxon>
        <taxon>Chlorophyta</taxon>
        <taxon>core chlorophytes</taxon>
        <taxon>Trebouxiophyceae</taxon>
        <taxon>Chlorellales</taxon>
        <taxon>Chlorellaceae</taxon>
        <taxon>Chlorella clade</taxon>
        <taxon>Chlorella</taxon>
    </lineage>
</organism>
<protein>
    <submittedName>
        <fullName evidence="2">Membrane-spanning 4-domains subfamily A member 4A-like isoform X3</fullName>
    </submittedName>
</protein>
<keyword evidence="3" id="KW-1185">Reference proteome</keyword>
<dbReference type="OrthoDB" id="510613at2759"/>
<keyword evidence="1" id="KW-1133">Transmembrane helix</keyword>
<sequence>MGRGVPGANPFGPLYMLSSVLSIGLCIAILVIVNQQLWEYFYAYVSGSSSYYYNSWSTCYMQSPNNSGNLCYYSWAAAGVGLFFALWLLFIQICSGRSRHIPVCEVLVCVLATCWWIAAATTATVYGKDANSWAADNINSTNSQNQQYAVQLQDKEGYRTSVWAMGWANVGLFALTAILSLFDCCKTRKNPPPVAQNYPQGAYVSSQPPPYQPAYQAPYYAAGPPPGAYAAPPAGAYAAPPAGAYAAPPSGYPPAAGTPAPAGYPPTT</sequence>
<comment type="caution">
    <text evidence="2">The sequence shown here is derived from an EMBL/GenBank/DDBJ whole genome shotgun (WGS) entry which is preliminary data.</text>
</comment>
<accession>A0A2P6TMF6</accession>
<feature type="transmembrane region" description="Helical" evidence="1">
    <location>
        <begin position="103"/>
        <end position="126"/>
    </location>
</feature>